<evidence type="ECO:0000256" key="4">
    <source>
        <dbReference type="ARBA" id="ARBA00023242"/>
    </source>
</evidence>
<dbReference type="RefSeq" id="XP_015466085.1">
    <property type="nucleotide sequence ID" value="XM_015613069.1"/>
</dbReference>
<name>A0A0V1PVI5_9ASCO</name>
<organism evidence="6 7">
    <name type="scientific">Debaryomyces fabryi</name>
    <dbReference type="NCBI Taxonomy" id="58627"/>
    <lineage>
        <taxon>Eukaryota</taxon>
        <taxon>Fungi</taxon>
        <taxon>Dikarya</taxon>
        <taxon>Ascomycota</taxon>
        <taxon>Saccharomycotina</taxon>
        <taxon>Pichiomycetes</taxon>
        <taxon>Debaryomycetaceae</taxon>
        <taxon>Debaryomyces</taxon>
    </lineage>
</organism>
<dbReference type="EMBL" id="LMYN01000109">
    <property type="protein sequence ID" value="KRZ99982.1"/>
    <property type="molecule type" value="Genomic_DNA"/>
</dbReference>
<evidence type="ECO:0000256" key="2">
    <source>
        <dbReference type="ARBA" id="ARBA00007991"/>
    </source>
</evidence>
<dbReference type="Proteomes" id="UP000054251">
    <property type="component" value="Unassembled WGS sequence"/>
</dbReference>
<dbReference type="GO" id="GO:0005829">
    <property type="term" value="C:cytosol"/>
    <property type="evidence" value="ECO:0007669"/>
    <property type="project" value="TreeGrafter"/>
</dbReference>
<reference evidence="6 7" key="1">
    <citation type="submission" date="2015-11" db="EMBL/GenBank/DDBJ databases">
        <title>The genome of Debaryomyces fabryi.</title>
        <authorList>
            <person name="Tafer H."/>
            <person name="Lopandic K."/>
        </authorList>
    </citation>
    <scope>NUCLEOTIDE SEQUENCE [LARGE SCALE GENOMIC DNA]</scope>
    <source>
        <strain evidence="6 7">CBS 789</strain>
    </source>
</reference>
<dbReference type="GeneID" id="26841249"/>
<dbReference type="GO" id="GO:0031267">
    <property type="term" value="F:small GTPase binding"/>
    <property type="evidence" value="ECO:0007669"/>
    <property type="project" value="InterPro"/>
</dbReference>
<feature type="domain" description="Importin N-terminal" evidence="5">
    <location>
        <begin position="27"/>
        <end position="99"/>
    </location>
</feature>
<dbReference type="InterPro" id="IPR016024">
    <property type="entry name" value="ARM-type_fold"/>
</dbReference>
<evidence type="ECO:0000256" key="3">
    <source>
        <dbReference type="ARBA" id="ARBA00022448"/>
    </source>
</evidence>
<dbReference type="Pfam" id="PF03810">
    <property type="entry name" value="IBN_N"/>
    <property type="match status" value="1"/>
</dbReference>
<evidence type="ECO:0000313" key="6">
    <source>
        <dbReference type="EMBL" id="KRZ99982.1"/>
    </source>
</evidence>
<dbReference type="AlphaFoldDB" id="A0A0V1PVI5"/>
<gene>
    <name evidence="6" type="ORF">AC631_04240</name>
</gene>
<dbReference type="OrthoDB" id="361693at2759"/>
<comment type="similarity">
    <text evidence="2">Belongs to the importin beta family.</text>
</comment>
<evidence type="ECO:0000313" key="7">
    <source>
        <dbReference type="Proteomes" id="UP000054251"/>
    </source>
</evidence>
<sequence>MELNYDNLLKVLTVANDSERNSYQQDAESQLKSWESHPGYHYLLQDIYLKTELPLQIRWLAIICFKNGVEKYWRSSRSNAISKEEKAQIKAKLFCVLHEKNNQLTIQNAHSTARIVRFDFPGEWPSLFDDITKNLEEFVFQKNDLVSTNNLLIILNQIIKTVSMVRIGRARHAMQSKAPIIVPMLIKLYLKFFLDFTSTLNLGLMEICYLCLKNLRRLIPEGFEQPHKNQDIVEFLKITVEHLQALIMEHEKYSSDLLERYGKCYSKLYVNLINNNPTSFILLPCSQNIMSTFLSLLELKAQVIYNSNEENDFWETLALKGFSILKKMITYIYKKGAITLKQRNDKEEVQNAINKLSQKFFTTNVVQHLCDLIINWYLRLKPSDLESWLLEPEEWCNEELSSSWEFQIRPCAENFYQDLIKYFRDDLSGFILNKLSNGLMNNESTDDILIKDSILCTFQLSASSIADNVDFDKLLRDILIPEGLRNDLTDCKVLKRRICLIISEWALIKCSAESRVSIYKLLITFLQPDNKINDKVVKLTAIQTLRIVIDDWDFNKLDFQPFLQEFVGLSINILTEMNFTESKLYVLNTLAILIARFNPLIDHNTLIRILSVIPDYWNSSESENESILKNSLLRILKNLVISLNDNSFETYSIAIPLIRNCCSENSDLYSLLSEDGYDLWLALLQYCPNSQVNNSEILRLSELIQFGLVNSTEILPVILSITRSYALISPDLFRGDLGLELFRILSGYMSNMRDDSYSIFVSFMDVLFLREIQDESFVNILISSGLFNAMLNYSLDPNQSIVSANKMFLVFSRLAYKSGEAFLQILDHLSIDSSRFLDTWLEYYNRNGNPRNKKINLLGLLSLISDAIPKKNEAVSLKFADITKRALLFLEEINETVDGNCMAYNQDFVYEDIDEYCYLDPNIKPHGEKIRYQILLNENDPVYKINVRNFLVEVINRLRATLQESDFNQLMTMNDQYSLERLQSLVPN</sequence>
<keyword evidence="3" id="KW-0813">Transport</keyword>
<dbReference type="PANTHER" id="PTHR10997">
    <property type="entry name" value="IMPORTIN-7, 8, 11"/>
    <property type="match status" value="1"/>
</dbReference>
<dbReference type="GO" id="GO:0005635">
    <property type="term" value="C:nuclear envelope"/>
    <property type="evidence" value="ECO:0007669"/>
    <property type="project" value="TreeGrafter"/>
</dbReference>
<dbReference type="InterPro" id="IPR011989">
    <property type="entry name" value="ARM-like"/>
</dbReference>
<comment type="subcellular location">
    <subcellularLocation>
        <location evidence="1">Nucleus</location>
    </subcellularLocation>
</comment>
<dbReference type="PANTHER" id="PTHR10997:SF7">
    <property type="entry name" value="IMPORTIN-11"/>
    <property type="match status" value="1"/>
</dbReference>
<dbReference type="PROSITE" id="PS50166">
    <property type="entry name" value="IMPORTIN_B_NT"/>
    <property type="match status" value="1"/>
</dbReference>
<evidence type="ECO:0000256" key="1">
    <source>
        <dbReference type="ARBA" id="ARBA00004123"/>
    </source>
</evidence>
<comment type="caution">
    <text evidence="6">The sequence shown here is derived from an EMBL/GenBank/DDBJ whole genome shotgun (WGS) entry which is preliminary data.</text>
</comment>
<protein>
    <submittedName>
        <fullName evidence="6">Importin-beta N-terminal domain-containing protein</fullName>
    </submittedName>
</protein>
<accession>A0A0V1PVI5</accession>
<dbReference type="SUPFAM" id="SSF48371">
    <property type="entry name" value="ARM repeat"/>
    <property type="match status" value="1"/>
</dbReference>
<dbReference type="GO" id="GO:0006606">
    <property type="term" value="P:protein import into nucleus"/>
    <property type="evidence" value="ECO:0007669"/>
    <property type="project" value="TreeGrafter"/>
</dbReference>
<dbReference type="InterPro" id="IPR001494">
    <property type="entry name" value="Importin-beta_N"/>
</dbReference>
<evidence type="ECO:0000259" key="5">
    <source>
        <dbReference type="PROSITE" id="PS50166"/>
    </source>
</evidence>
<proteinExistence type="inferred from homology"/>
<dbReference type="SMART" id="SM00913">
    <property type="entry name" value="IBN_N"/>
    <property type="match status" value="1"/>
</dbReference>
<dbReference type="Gene3D" id="1.25.10.10">
    <property type="entry name" value="Leucine-rich Repeat Variant"/>
    <property type="match status" value="1"/>
</dbReference>
<keyword evidence="7" id="KW-1185">Reference proteome</keyword>
<keyword evidence="4" id="KW-0539">Nucleus</keyword>
<dbReference type="InterPro" id="IPR058669">
    <property type="entry name" value="TPR_IPO7/11-like"/>
</dbReference>
<dbReference type="Pfam" id="PF25758">
    <property type="entry name" value="TPR_IPO11"/>
    <property type="match status" value="1"/>
</dbReference>